<sequence>MVEKVVTEDRNVLDFRSYQRLRRFSAVKAVADGSSASMRTCRHCGAALLDGEDDDDCSSAGLAAPALRAPPRRSCAE</sequence>
<reference evidence="1" key="1">
    <citation type="submission" date="2022-03" db="EMBL/GenBank/DDBJ databases">
        <title>Interactions between chemoautotrophic and heterotrophic bacteria.</title>
        <authorList>
            <person name="Santoro A."/>
        </authorList>
    </citation>
    <scope>NUCLEOTIDE SEQUENCE</scope>
    <source>
        <strain evidence="1">Nb-106</strain>
    </source>
</reference>
<evidence type="ECO:0000313" key="1">
    <source>
        <dbReference type="EMBL" id="MCP2000720.1"/>
    </source>
</evidence>
<protein>
    <submittedName>
        <fullName evidence="1">Uncharacterized protein</fullName>
    </submittedName>
</protein>
<dbReference type="EMBL" id="JALJZS010000002">
    <property type="protein sequence ID" value="MCP2000720.1"/>
    <property type="molecule type" value="Genomic_DNA"/>
</dbReference>
<dbReference type="Proteomes" id="UP001205486">
    <property type="component" value="Unassembled WGS sequence"/>
</dbReference>
<comment type="caution">
    <text evidence="1">The sequence shown here is derived from an EMBL/GenBank/DDBJ whole genome shotgun (WGS) entry which is preliminary data.</text>
</comment>
<evidence type="ECO:0000313" key="2">
    <source>
        <dbReference type="Proteomes" id="UP001205486"/>
    </source>
</evidence>
<gene>
    <name evidence="1" type="ORF">J2S34_003168</name>
</gene>
<name>A0ACC6AP98_NITWI</name>
<keyword evidence="2" id="KW-1185">Reference proteome</keyword>
<organism evidence="1 2">
    <name type="scientific">Nitrobacter winogradskyi</name>
    <name type="common">Nitrobacter agilis</name>
    <dbReference type="NCBI Taxonomy" id="913"/>
    <lineage>
        <taxon>Bacteria</taxon>
        <taxon>Pseudomonadati</taxon>
        <taxon>Pseudomonadota</taxon>
        <taxon>Alphaproteobacteria</taxon>
        <taxon>Hyphomicrobiales</taxon>
        <taxon>Nitrobacteraceae</taxon>
        <taxon>Nitrobacter</taxon>
    </lineage>
</organism>
<proteinExistence type="predicted"/>
<accession>A0ACC6AP98</accession>